<gene>
    <name evidence="1" type="ORF">PAPOLLO_LOCUS9208</name>
</gene>
<proteinExistence type="predicted"/>
<dbReference type="Proteomes" id="UP000691718">
    <property type="component" value="Unassembled WGS sequence"/>
</dbReference>
<comment type="caution">
    <text evidence="1">The sequence shown here is derived from an EMBL/GenBank/DDBJ whole genome shotgun (WGS) entry which is preliminary data.</text>
</comment>
<dbReference type="EMBL" id="CAJQZP010000667">
    <property type="protein sequence ID" value="CAG4976074.1"/>
    <property type="molecule type" value="Genomic_DNA"/>
</dbReference>
<dbReference type="AlphaFoldDB" id="A0A8S3WR27"/>
<dbReference type="OrthoDB" id="7451726at2759"/>
<name>A0A8S3WR27_PARAO</name>
<organism evidence="1 2">
    <name type="scientific">Parnassius apollo</name>
    <name type="common">Apollo butterfly</name>
    <name type="synonym">Papilio apollo</name>
    <dbReference type="NCBI Taxonomy" id="110799"/>
    <lineage>
        <taxon>Eukaryota</taxon>
        <taxon>Metazoa</taxon>
        <taxon>Ecdysozoa</taxon>
        <taxon>Arthropoda</taxon>
        <taxon>Hexapoda</taxon>
        <taxon>Insecta</taxon>
        <taxon>Pterygota</taxon>
        <taxon>Neoptera</taxon>
        <taxon>Endopterygota</taxon>
        <taxon>Lepidoptera</taxon>
        <taxon>Glossata</taxon>
        <taxon>Ditrysia</taxon>
        <taxon>Papilionoidea</taxon>
        <taxon>Papilionidae</taxon>
        <taxon>Parnassiinae</taxon>
        <taxon>Parnassini</taxon>
        <taxon>Parnassius</taxon>
        <taxon>Parnassius</taxon>
    </lineage>
</organism>
<reference evidence="1" key="1">
    <citation type="submission" date="2021-04" db="EMBL/GenBank/DDBJ databases">
        <authorList>
            <person name="Tunstrom K."/>
        </authorList>
    </citation>
    <scope>NUCLEOTIDE SEQUENCE</scope>
</reference>
<accession>A0A8S3WR27</accession>
<protein>
    <submittedName>
        <fullName evidence="1">(apollo) hypothetical protein</fullName>
    </submittedName>
</protein>
<evidence type="ECO:0000313" key="2">
    <source>
        <dbReference type="Proteomes" id="UP000691718"/>
    </source>
</evidence>
<sequence>MDVYGYPYPAQFSQMLPPKREYANQGDGLREYEVGTSKEVRDLTRKLVLFEYYGYCSIGNRSGRCRDQYYYLVNYQTAQSNERTKLETPCVLGLKAKPLPAHARVPIRVRGQDHGPDLGLKVTTTAGLPVDSEN</sequence>
<keyword evidence="2" id="KW-1185">Reference proteome</keyword>
<evidence type="ECO:0000313" key="1">
    <source>
        <dbReference type="EMBL" id="CAG4976074.1"/>
    </source>
</evidence>